<evidence type="ECO:0000313" key="4">
    <source>
        <dbReference type="Proteomes" id="UP001287282"/>
    </source>
</evidence>
<dbReference type="CDD" id="cd07041">
    <property type="entry name" value="STAS_RsbR_RsbS_like"/>
    <property type="match status" value="1"/>
</dbReference>
<dbReference type="SUPFAM" id="SSF55785">
    <property type="entry name" value="PYP-like sensor domain (PAS domain)"/>
    <property type="match status" value="1"/>
</dbReference>
<sequence>MYRTALDLIEESIIITNGQLEIEYINKAYEELFEVQSSEVVGLHLHELFPDVQEDLRIATESIKTRKDVEYKHVPFHWKGQDLILKVYTKVKFHDDGEIHLLITKIEDVTEQVRASQKAEELIKQLTINVIPLTKQIGILPLQSVLHDSQKEIILHDTVMQCQALKLDCLAIEFSSLRSIDDELAEIIDHLVNTLAFMGVTVFLCGLHPTIVPSIHKNYSHLSKFPTFSKLYQALNYFKKVEADKSN</sequence>
<dbReference type="InterPro" id="IPR000014">
    <property type="entry name" value="PAS"/>
</dbReference>
<organism evidence="3 4">
    <name type="scientific">Alkalihalophilus lindianensis</name>
    <dbReference type="NCBI Taxonomy" id="1630542"/>
    <lineage>
        <taxon>Bacteria</taxon>
        <taxon>Bacillati</taxon>
        <taxon>Bacillota</taxon>
        <taxon>Bacilli</taxon>
        <taxon>Bacillales</taxon>
        <taxon>Bacillaceae</taxon>
        <taxon>Alkalihalophilus</taxon>
    </lineage>
</organism>
<dbReference type="PROSITE" id="PS50113">
    <property type="entry name" value="PAC"/>
    <property type="match status" value="1"/>
</dbReference>
<evidence type="ECO:0000313" key="3">
    <source>
        <dbReference type="EMBL" id="MDV2682940.1"/>
    </source>
</evidence>
<dbReference type="EMBL" id="JAWJBA010000001">
    <property type="protein sequence ID" value="MDV2682940.1"/>
    <property type="molecule type" value="Genomic_DNA"/>
</dbReference>
<dbReference type="NCBIfam" id="TIGR00229">
    <property type="entry name" value="sensory_box"/>
    <property type="match status" value="1"/>
</dbReference>
<name>A0ABU3X4Y0_9BACI</name>
<dbReference type="Proteomes" id="UP001287282">
    <property type="component" value="Unassembled WGS sequence"/>
</dbReference>
<evidence type="ECO:0000259" key="2">
    <source>
        <dbReference type="PROSITE" id="PS50113"/>
    </source>
</evidence>
<dbReference type="Pfam" id="PF08448">
    <property type="entry name" value="PAS_4"/>
    <property type="match status" value="1"/>
</dbReference>
<dbReference type="PANTHER" id="PTHR33745:SF8">
    <property type="entry name" value="BLUE-LIGHT PHOTORECEPTOR"/>
    <property type="match status" value="1"/>
</dbReference>
<dbReference type="PANTHER" id="PTHR33745">
    <property type="entry name" value="RSBT ANTAGONIST PROTEIN RSBS-RELATED"/>
    <property type="match status" value="1"/>
</dbReference>
<dbReference type="Gene3D" id="3.30.750.24">
    <property type="entry name" value="STAS domain"/>
    <property type="match status" value="1"/>
</dbReference>
<dbReference type="RefSeq" id="WP_317120271.1">
    <property type="nucleotide sequence ID" value="NZ_JAWJBA010000001.1"/>
</dbReference>
<dbReference type="PROSITE" id="PS50112">
    <property type="entry name" value="PAS"/>
    <property type="match status" value="1"/>
</dbReference>
<dbReference type="Gene3D" id="3.30.450.20">
    <property type="entry name" value="PAS domain"/>
    <property type="match status" value="1"/>
</dbReference>
<dbReference type="CDD" id="cd00130">
    <property type="entry name" value="PAS"/>
    <property type="match status" value="1"/>
</dbReference>
<comment type="caution">
    <text evidence="3">The sequence shown here is derived from an EMBL/GenBank/DDBJ whole genome shotgun (WGS) entry which is preliminary data.</text>
</comment>
<proteinExistence type="predicted"/>
<dbReference type="InterPro" id="IPR013656">
    <property type="entry name" value="PAS_4"/>
</dbReference>
<gene>
    <name evidence="3" type="ORF">RYX56_00985</name>
</gene>
<keyword evidence="4" id="KW-1185">Reference proteome</keyword>
<accession>A0ABU3X4Y0</accession>
<protein>
    <submittedName>
        <fullName evidence="3">PAS domain-containing protein</fullName>
    </submittedName>
</protein>
<feature type="domain" description="PAS" evidence="1">
    <location>
        <begin position="1"/>
        <end position="42"/>
    </location>
</feature>
<feature type="domain" description="PAC" evidence="2">
    <location>
        <begin position="67"/>
        <end position="121"/>
    </location>
</feature>
<dbReference type="InterPro" id="IPR051932">
    <property type="entry name" value="Bact_StressResp_Reg"/>
</dbReference>
<reference evidence="3 4" key="1">
    <citation type="submission" date="2023-10" db="EMBL/GenBank/DDBJ databases">
        <title>Screening of Alkalihalobacillus lindianensis BZ-TG-R113 and Its Alleviation of Salt Stress on Rapeseed Growth.</title>
        <authorList>
            <person name="Zhao B."/>
            <person name="Guo T."/>
        </authorList>
    </citation>
    <scope>NUCLEOTIDE SEQUENCE [LARGE SCALE GENOMIC DNA]</scope>
    <source>
        <strain evidence="3 4">BZ-TG-R113</strain>
    </source>
</reference>
<evidence type="ECO:0000259" key="1">
    <source>
        <dbReference type="PROSITE" id="PS50112"/>
    </source>
</evidence>
<dbReference type="InterPro" id="IPR000700">
    <property type="entry name" value="PAS-assoc_C"/>
</dbReference>
<dbReference type="InterPro" id="IPR036513">
    <property type="entry name" value="STAS_dom_sf"/>
</dbReference>
<dbReference type="SUPFAM" id="SSF52091">
    <property type="entry name" value="SpoIIaa-like"/>
    <property type="match status" value="1"/>
</dbReference>
<dbReference type="InterPro" id="IPR035965">
    <property type="entry name" value="PAS-like_dom_sf"/>
</dbReference>